<proteinExistence type="predicted"/>
<evidence type="ECO:0000259" key="2">
    <source>
        <dbReference type="Pfam" id="PF15978"/>
    </source>
</evidence>
<feature type="domain" description="TniQ" evidence="1">
    <location>
        <begin position="8"/>
        <end position="150"/>
    </location>
</feature>
<name>A0A1N6JN01_9BURK</name>
<dbReference type="EMBL" id="FSRM01000002">
    <property type="protein sequence ID" value="SIO45722.1"/>
    <property type="molecule type" value="Genomic_DNA"/>
</dbReference>
<evidence type="ECO:0000313" key="4">
    <source>
        <dbReference type="Proteomes" id="UP000184693"/>
    </source>
</evidence>
<protein>
    <submittedName>
        <fullName evidence="3">TniQ protein</fullName>
    </submittedName>
</protein>
<evidence type="ECO:0000259" key="1">
    <source>
        <dbReference type="Pfam" id="PF06527"/>
    </source>
</evidence>
<sequence>MAVDLDLPYEDEPLFGVIARYLHDMRVSVFTGTLRTIFGYFPSLPLGLAYSLEHVAIECQHVWPWDADEIAERMTLYPYYASLLPAESAIDCIKQTRERGSHRSQKKAGLLGALRYCDACRASDLAEGRPPYWRREHLLPGVLICPRHAQWLVEVDHQAIWKKLPWPTPESVVGFGKEVRLDLTSSQSEACLRVAQMSAWLLHSRVSVVPENLVNHFRQSARAGGFALGFGSIRGRDLKHSLMQHFGESFLQHLETMPRSDQSWLSTALRKTLPIGRVYRTVLLAEFLSSLPTEACANAWPFCPNFQSMHGAFHPVSLRQRSVRGYLAKCSCGAAFTYKGVVNGVPQNVKPTRYGFLAEEVKRLRDAGRTRLAIATELEIAPGTVTRLCKQDDPPGNGVLSTEAKNAMIEEWQQLKKALGSAKAVSAVNQTLYVGIRRYAREYL</sequence>
<accession>A0A1N6JN01</accession>
<dbReference type="Pfam" id="PF15978">
    <property type="entry name" value="TnsD"/>
    <property type="match status" value="1"/>
</dbReference>
<gene>
    <name evidence="3" type="ORF">SAMN05444168_4698</name>
</gene>
<dbReference type="InterPro" id="IPR009492">
    <property type="entry name" value="TniQ"/>
</dbReference>
<dbReference type="Pfam" id="PF06527">
    <property type="entry name" value="TniQ"/>
    <property type="match status" value="1"/>
</dbReference>
<dbReference type="InterPro" id="IPR032750">
    <property type="entry name" value="TnsD_C"/>
</dbReference>
<dbReference type="AlphaFoldDB" id="A0A1N6JN01"/>
<feature type="domain" description="Transposon Tn7 transposition protein TnsD C-terminal" evidence="2">
    <location>
        <begin position="195"/>
        <end position="444"/>
    </location>
</feature>
<evidence type="ECO:0000313" key="3">
    <source>
        <dbReference type="EMBL" id="SIO45722.1"/>
    </source>
</evidence>
<dbReference type="RefSeq" id="WP_074266769.1">
    <property type="nucleotide sequence ID" value="NZ_FSRM01000002.1"/>
</dbReference>
<dbReference type="OrthoDB" id="470139at2"/>
<organism evidence="3 4">
    <name type="scientific">Paraburkholderia phenazinium</name>
    <dbReference type="NCBI Taxonomy" id="60549"/>
    <lineage>
        <taxon>Bacteria</taxon>
        <taxon>Pseudomonadati</taxon>
        <taxon>Pseudomonadota</taxon>
        <taxon>Betaproteobacteria</taxon>
        <taxon>Burkholderiales</taxon>
        <taxon>Burkholderiaceae</taxon>
        <taxon>Paraburkholderia</taxon>
    </lineage>
</organism>
<dbReference type="Proteomes" id="UP000184693">
    <property type="component" value="Unassembled WGS sequence"/>
</dbReference>
<reference evidence="3 4" key="1">
    <citation type="submission" date="2016-11" db="EMBL/GenBank/DDBJ databases">
        <authorList>
            <person name="Jaros S."/>
            <person name="Januszkiewicz K."/>
            <person name="Wedrychowicz H."/>
        </authorList>
    </citation>
    <scope>NUCLEOTIDE SEQUENCE [LARGE SCALE GENOMIC DNA]</scope>
    <source>
        <strain evidence="3 4">GAS86</strain>
    </source>
</reference>